<name>A0A4T2GKZ7_STRSU</name>
<accession>A0A4T2GKZ7</accession>
<evidence type="ECO:0000256" key="1">
    <source>
        <dbReference type="SAM" id="Phobius"/>
    </source>
</evidence>
<keyword evidence="1" id="KW-0472">Membrane</keyword>
<gene>
    <name evidence="2" type="ORF">FAJ39_07040</name>
</gene>
<dbReference type="Proteomes" id="UP000305165">
    <property type="component" value="Unassembled WGS sequence"/>
</dbReference>
<evidence type="ECO:0000313" key="2">
    <source>
        <dbReference type="EMBL" id="TIH99311.1"/>
    </source>
</evidence>
<proteinExistence type="predicted"/>
<comment type="caution">
    <text evidence="2">The sequence shown here is derived from an EMBL/GenBank/DDBJ whole genome shotgun (WGS) entry which is preliminary data.</text>
</comment>
<keyword evidence="1" id="KW-1133">Transmembrane helix</keyword>
<keyword evidence="1" id="KW-0812">Transmembrane</keyword>
<reference evidence="2 3" key="1">
    <citation type="submission" date="2019-04" db="EMBL/GenBank/DDBJ databases">
        <title>Genome analysis of Streptococcus suis strain WUSS424.</title>
        <authorList>
            <person name="Chen H."/>
            <person name="Gao X."/>
            <person name="Wu Z."/>
        </authorList>
    </citation>
    <scope>NUCLEOTIDE SEQUENCE [LARGE SCALE GENOMIC DNA]</scope>
    <source>
        <strain evidence="2 3">WUSS424</strain>
    </source>
</reference>
<sequence>MNWFKKKFPFVVAYLLVPTLVYEWLGMTGVNYASEYSVVYAMHCLVLIIAITFVYLTRFHR</sequence>
<feature type="transmembrane region" description="Helical" evidence="1">
    <location>
        <begin position="37"/>
        <end position="56"/>
    </location>
</feature>
<dbReference type="AlphaFoldDB" id="A0A4T2GKZ7"/>
<feature type="transmembrane region" description="Helical" evidence="1">
    <location>
        <begin position="7"/>
        <end position="25"/>
    </location>
</feature>
<organism evidence="2 3">
    <name type="scientific">Streptococcus suis</name>
    <dbReference type="NCBI Taxonomy" id="1307"/>
    <lineage>
        <taxon>Bacteria</taxon>
        <taxon>Bacillati</taxon>
        <taxon>Bacillota</taxon>
        <taxon>Bacilli</taxon>
        <taxon>Lactobacillales</taxon>
        <taxon>Streptococcaceae</taxon>
        <taxon>Streptococcus</taxon>
    </lineage>
</organism>
<evidence type="ECO:0000313" key="3">
    <source>
        <dbReference type="Proteomes" id="UP000305165"/>
    </source>
</evidence>
<protein>
    <submittedName>
        <fullName evidence="2">Uncharacterized protein</fullName>
    </submittedName>
</protein>
<dbReference type="EMBL" id="SSXO01000004">
    <property type="protein sequence ID" value="TIH99311.1"/>
    <property type="molecule type" value="Genomic_DNA"/>
</dbReference>